<accession>A0A090YN90</accession>
<keyword evidence="4" id="KW-1185">Reference proteome</keyword>
<evidence type="ECO:0000313" key="1">
    <source>
        <dbReference type="EMBL" id="KFM99929.1"/>
    </source>
</evidence>
<reference evidence="1 3" key="1">
    <citation type="submission" date="2014-04" db="EMBL/GenBank/DDBJ databases">
        <authorList>
            <person name="Bishop-Lilly K.A."/>
            <person name="Broomall S.M."/>
            <person name="Chain P.S."/>
            <person name="Chertkov O."/>
            <person name="Coyne S.R."/>
            <person name="Daligault H.E."/>
            <person name="Davenport K.W."/>
            <person name="Erkkila T."/>
            <person name="Frey K.G."/>
            <person name="Gibbons H.S."/>
            <person name="Gu W."/>
            <person name="Jaissle J."/>
            <person name="Johnson S.L."/>
            <person name="Koroleva G.I."/>
            <person name="Ladner J.T."/>
            <person name="Lo C.-C."/>
            <person name="Minogue T.D."/>
            <person name="Munk C."/>
            <person name="Palacios G.F."/>
            <person name="Redden C.L."/>
            <person name="Rosenzweig C.N."/>
            <person name="Scholz M.B."/>
            <person name="Teshima H."/>
            <person name="Xu Y."/>
        </authorList>
    </citation>
    <scope>NUCLEOTIDE SEQUENCE [LARGE SCALE GENOMIC DNA]</scope>
    <source>
        <strain evidence="1 3">BHP</strain>
    </source>
</reference>
<dbReference type="Proteomes" id="UP000264294">
    <property type="component" value="Unassembled WGS sequence"/>
</dbReference>
<dbReference type="EMBL" id="QVOD01000023">
    <property type="protein sequence ID" value="RFT65679.1"/>
    <property type="molecule type" value="Genomic_DNA"/>
</dbReference>
<dbReference type="AlphaFoldDB" id="A0A090YN90"/>
<evidence type="ECO:0000313" key="3">
    <source>
        <dbReference type="Proteomes" id="UP000029389"/>
    </source>
</evidence>
<gene>
    <name evidence="2" type="ORF">D0U04_18180</name>
    <name evidence="1" type="ORF">DJ93_4529</name>
</gene>
<proteinExistence type="predicted"/>
<protein>
    <submittedName>
        <fullName evidence="1">Uncharacterized protein</fullName>
    </submittedName>
</protein>
<comment type="caution">
    <text evidence="1">The sequence shown here is derived from an EMBL/GenBank/DDBJ whole genome shotgun (WGS) entry which is preliminary data.</text>
</comment>
<name>A0A090YN90_9BACI</name>
<evidence type="ECO:0000313" key="2">
    <source>
        <dbReference type="EMBL" id="RFT65679.1"/>
    </source>
</evidence>
<evidence type="ECO:0000313" key="4">
    <source>
        <dbReference type="Proteomes" id="UP000264294"/>
    </source>
</evidence>
<dbReference type="EMBL" id="JMQC01000008">
    <property type="protein sequence ID" value="KFM99929.1"/>
    <property type="molecule type" value="Genomic_DNA"/>
</dbReference>
<sequence>MSRPLQDNALTHGLDYEKGLEEGIAQAYSSRVDGIGAGSYAMKLEKLNSTEAYFLLHQNKVINLTGAAQRVYFTRFYKTSTPSTVTSPEIFYVLSGSSTDVFQIPYANITKQCVSSGDTMGYYFYSGYADLPASNATYNKAQMAVGCSKGVKTIWYCLSNEVSSVNM</sequence>
<dbReference type="PATRIC" id="fig|1405.8.peg.4662"/>
<dbReference type="Proteomes" id="UP000029389">
    <property type="component" value="Unassembled WGS sequence"/>
</dbReference>
<reference evidence="2 4" key="2">
    <citation type="submission" date="2018-08" db="EMBL/GenBank/DDBJ databases">
        <title>Bacillus clarus sp. nov. strain PS00077A.</title>
        <authorList>
            <person name="Mendez Acevedo M."/>
            <person name="Carroll L."/>
            <person name="Mukherjee M."/>
            <person name="Wiedmann M."/>
            <person name="Kovac J."/>
        </authorList>
    </citation>
    <scope>NUCLEOTIDE SEQUENCE [LARGE SCALE GENOMIC DNA]</scope>
    <source>
        <strain evidence="2 4">PS00077A</strain>
    </source>
</reference>
<organism evidence="1 3">
    <name type="scientific">Bacillus clarus</name>
    <dbReference type="NCBI Taxonomy" id="2338372"/>
    <lineage>
        <taxon>Bacteria</taxon>
        <taxon>Bacillati</taxon>
        <taxon>Bacillota</taxon>
        <taxon>Bacilli</taxon>
        <taxon>Bacillales</taxon>
        <taxon>Bacillaceae</taxon>
        <taxon>Bacillus</taxon>
        <taxon>Bacillus cereus group</taxon>
    </lineage>
</organism>